<dbReference type="InterPro" id="IPR000086">
    <property type="entry name" value="NUDIX_hydrolase_dom"/>
</dbReference>
<organism evidence="6 7">
    <name type="scientific">Marinitenerispora sediminis</name>
    <dbReference type="NCBI Taxonomy" id="1931232"/>
    <lineage>
        <taxon>Bacteria</taxon>
        <taxon>Bacillati</taxon>
        <taxon>Actinomycetota</taxon>
        <taxon>Actinomycetes</taxon>
        <taxon>Streptosporangiales</taxon>
        <taxon>Nocardiopsidaceae</taxon>
        <taxon>Marinitenerispora</taxon>
    </lineage>
</organism>
<keyword evidence="3 4" id="KW-0378">Hydrolase</keyword>
<dbReference type="GO" id="GO:0016787">
    <property type="term" value="F:hydrolase activity"/>
    <property type="evidence" value="ECO:0007669"/>
    <property type="project" value="UniProtKB-KW"/>
</dbReference>
<evidence type="ECO:0000313" key="7">
    <source>
        <dbReference type="Proteomes" id="UP000253318"/>
    </source>
</evidence>
<reference evidence="6 7" key="1">
    <citation type="submission" date="2018-04" db="EMBL/GenBank/DDBJ databases">
        <title>Novel actinobacteria from marine sediment.</title>
        <authorList>
            <person name="Ng Z.Y."/>
            <person name="Tan G.Y.A."/>
        </authorList>
    </citation>
    <scope>NUCLEOTIDE SEQUENCE [LARGE SCALE GENOMIC DNA]</scope>
    <source>
        <strain evidence="6 7">TPS81</strain>
    </source>
</reference>
<evidence type="ECO:0000256" key="3">
    <source>
        <dbReference type="ARBA" id="ARBA00022801"/>
    </source>
</evidence>
<sequence length="278" mass="28772">MSRPAASRRARRVTAHLLPRTSAGAIAVTGGDGTWSVPGARVAFGQDPADAARAAARLSPEIPLRPVDCRTEFATLPGPDGPVELHIDRMYYTAPAAGAADGALAPAEALALPARPSAPELLPAAPAHPRPRLERVAAYGVVTDAADRVLLSLIAPGYPGAGTWHLPGGGVDHGETVRAALAREVVEETGQRGAVGELITIANHHRTGEIGPESDDTEIHAVWVFFHVFVAEPTRPRVTETAGSTIDTAWFTRAEVAALPLSATALRGFAALTGTAAG</sequence>
<dbReference type="PANTHER" id="PTHR43046:SF14">
    <property type="entry name" value="MUTT_NUDIX FAMILY PROTEIN"/>
    <property type="match status" value="1"/>
</dbReference>
<dbReference type="PANTHER" id="PTHR43046">
    <property type="entry name" value="GDP-MANNOSE MANNOSYL HYDROLASE"/>
    <property type="match status" value="1"/>
</dbReference>
<dbReference type="AlphaFoldDB" id="A0A368T7A4"/>
<dbReference type="Pfam" id="PF00293">
    <property type="entry name" value="NUDIX"/>
    <property type="match status" value="1"/>
</dbReference>
<dbReference type="InterPro" id="IPR015797">
    <property type="entry name" value="NUDIX_hydrolase-like_dom_sf"/>
</dbReference>
<keyword evidence="7" id="KW-1185">Reference proteome</keyword>
<gene>
    <name evidence="6" type="ORF">DEF24_08765</name>
</gene>
<dbReference type="InterPro" id="IPR020084">
    <property type="entry name" value="NUDIX_hydrolase_CS"/>
</dbReference>
<dbReference type="RefSeq" id="WP_114399485.1">
    <property type="nucleotide sequence ID" value="NZ_QEIM01000129.1"/>
</dbReference>
<protein>
    <submittedName>
        <fullName evidence="6">NUDIX hydrolase</fullName>
    </submittedName>
</protein>
<evidence type="ECO:0000313" key="6">
    <source>
        <dbReference type="EMBL" id="RCV59793.1"/>
    </source>
</evidence>
<name>A0A368T7A4_9ACTN</name>
<comment type="cofactor">
    <cofactor evidence="1">
        <name>Mg(2+)</name>
        <dbReference type="ChEBI" id="CHEBI:18420"/>
    </cofactor>
</comment>
<dbReference type="PROSITE" id="PS00893">
    <property type="entry name" value="NUDIX_BOX"/>
    <property type="match status" value="1"/>
</dbReference>
<dbReference type="CDD" id="cd02883">
    <property type="entry name" value="NUDIX_Hydrolase"/>
    <property type="match status" value="1"/>
</dbReference>
<dbReference type="Gene3D" id="3.90.79.10">
    <property type="entry name" value="Nucleoside Triphosphate Pyrophosphohydrolase"/>
    <property type="match status" value="1"/>
</dbReference>
<dbReference type="PRINTS" id="PR00502">
    <property type="entry name" value="NUDIXFAMILY"/>
</dbReference>
<dbReference type="OrthoDB" id="9804442at2"/>
<dbReference type="PROSITE" id="PS51462">
    <property type="entry name" value="NUDIX"/>
    <property type="match status" value="1"/>
</dbReference>
<evidence type="ECO:0000256" key="1">
    <source>
        <dbReference type="ARBA" id="ARBA00001946"/>
    </source>
</evidence>
<dbReference type="InterPro" id="IPR020476">
    <property type="entry name" value="Nudix_hydrolase"/>
</dbReference>
<accession>A0A368T7A4</accession>
<comment type="caution">
    <text evidence="6">The sequence shown here is derived from an EMBL/GenBank/DDBJ whole genome shotgun (WGS) entry which is preliminary data.</text>
</comment>
<dbReference type="Proteomes" id="UP000253318">
    <property type="component" value="Unassembled WGS sequence"/>
</dbReference>
<evidence type="ECO:0000259" key="5">
    <source>
        <dbReference type="PROSITE" id="PS51462"/>
    </source>
</evidence>
<evidence type="ECO:0000256" key="2">
    <source>
        <dbReference type="ARBA" id="ARBA00005582"/>
    </source>
</evidence>
<feature type="domain" description="Nudix hydrolase" evidence="5">
    <location>
        <begin position="132"/>
        <end position="273"/>
    </location>
</feature>
<dbReference type="EMBL" id="QEIN01000054">
    <property type="protein sequence ID" value="RCV59793.1"/>
    <property type="molecule type" value="Genomic_DNA"/>
</dbReference>
<proteinExistence type="inferred from homology"/>
<comment type="similarity">
    <text evidence="2 4">Belongs to the Nudix hydrolase family.</text>
</comment>
<evidence type="ECO:0000256" key="4">
    <source>
        <dbReference type="RuleBase" id="RU003476"/>
    </source>
</evidence>
<dbReference type="SUPFAM" id="SSF55811">
    <property type="entry name" value="Nudix"/>
    <property type="match status" value="1"/>
</dbReference>